<evidence type="ECO:0000256" key="3">
    <source>
        <dbReference type="ARBA" id="ARBA00023163"/>
    </source>
</evidence>
<dbReference type="Pfam" id="PF00196">
    <property type="entry name" value="GerE"/>
    <property type="match status" value="1"/>
</dbReference>
<dbReference type="CDD" id="cd06170">
    <property type="entry name" value="LuxR_C_like"/>
    <property type="match status" value="1"/>
</dbReference>
<keyword evidence="3" id="KW-0804">Transcription</keyword>
<feature type="domain" description="HTH luxR-type" evidence="5">
    <location>
        <begin position="107"/>
        <end position="166"/>
    </location>
</feature>
<keyword evidence="4" id="KW-0472">Membrane</keyword>
<dbReference type="GO" id="GO:0006355">
    <property type="term" value="P:regulation of DNA-templated transcription"/>
    <property type="evidence" value="ECO:0007669"/>
    <property type="project" value="InterPro"/>
</dbReference>
<dbReference type="RefSeq" id="WP_074644222.1">
    <property type="nucleotide sequence ID" value="NZ_FOFU01000006.1"/>
</dbReference>
<organism evidence="6 7">
    <name type="scientific">Treponema bryantii</name>
    <dbReference type="NCBI Taxonomy" id="163"/>
    <lineage>
        <taxon>Bacteria</taxon>
        <taxon>Pseudomonadati</taxon>
        <taxon>Spirochaetota</taxon>
        <taxon>Spirochaetia</taxon>
        <taxon>Spirochaetales</taxon>
        <taxon>Treponemataceae</taxon>
        <taxon>Treponema</taxon>
    </lineage>
</organism>
<keyword evidence="4" id="KW-1133">Transmembrane helix</keyword>
<dbReference type="Gene3D" id="1.10.10.10">
    <property type="entry name" value="Winged helix-like DNA-binding domain superfamily/Winged helix DNA-binding domain"/>
    <property type="match status" value="1"/>
</dbReference>
<evidence type="ECO:0000256" key="1">
    <source>
        <dbReference type="ARBA" id="ARBA00023015"/>
    </source>
</evidence>
<name>A0A1H9HB63_9SPIR</name>
<sequence>MIIDLILVIVGFVIFMIPAILQKKKDFSKAAILSGSFITVVKLVILISEIELSLKTSSGAYSDYTSTTFLLMVFVNFRPLLFGILIKLILFPFEKKQIYNKSEETKFIDRFAILSPREKEVARLAARGYSNAQIAEELFISVETVKRHMATIFEKLEIKSRTELKE</sequence>
<dbReference type="SMART" id="SM00421">
    <property type="entry name" value="HTH_LUXR"/>
    <property type="match status" value="1"/>
</dbReference>
<dbReference type="Proteomes" id="UP000182360">
    <property type="component" value="Unassembled WGS sequence"/>
</dbReference>
<dbReference type="AlphaFoldDB" id="A0A1H9HB63"/>
<feature type="transmembrane region" description="Helical" evidence="4">
    <location>
        <begin position="6"/>
        <end position="21"/>
    </location>
</feature>
<keyword evidence="7" id="KW-1185">Reference proteome</keyword>
<proteinExistence type="predicted"/>
<dbReference type="InterPro" id="IPR000792">
    <property type="entry name" value="Tscrpt_reg_LuxR_C"/>
</dbReference>
<evidence type="ECO:0000313" key="6">
    <source>
        <dbReference type="EMBL" id="SEQ59516.1"/>
    </source>
</evidence>
<reference evidence="6 7" key="1">
    <citation type="submission" date="2016-10" db="EMBL/GenBank/DDBJ databases">
        <authorList>
            <person name="de Groot N.N."/>
        </authorList>
    </citation>
    <scope>NUCLEOTIDE SEQUENCE [LARGE SCALE GENOMIC DNA]</scope>
    <source>
        <strain evidence="6 7">B25</strain>
    </source>
</reference>
<feature type="transmembrane region" description="Helical" evidence="4">
    <location>
        <begin position="68"/>
        <end position="91"/>
    </location>
</feature>
<dbReference type="PROSITE" id="PS50043">
    <property type="entry name" value="HTH_LUXR_2"/>
    <property type="match status" value="1"/>
</dbReference>
<dbReference type="SUPFAM" id="SSF46894">
    <property type="entry name" value="C-terminal effector domain of the bipartite response regulators"/>
    <property type="match status" value="1"/>
</dbReference>
<dbReference type="GO" id="GO:0003677">
    <property type="term" value="F:DNA binding"/>
    <property type="evidence" value="ECO:0007669"/>
    <property type="project" value="UniProtKB-KW"/>
</dbReference>
<dbReference type="EMBL" id="FOFU01000006">
    <property type="protein sequence ID" value="SEQ59516.1"/>
    <property type="molecule type" value="Genomic_DNA"/>
</dbReference>
<gene>
    <name evidence="6" type="ORF">SAMN04487977_106120</name>
</gene>
<evidence type="ECO:0000313" key="7">
    <source>
        <dbReference type="Proteomes" id="UP000182360"/>
    </source>
</evidence>
<dbReference type="PANTHER" id="PTHR44688:SF16">
    <property type="entry name" value="DNA-BINDING TRANSCRIPTIONAL ACTIVATOR DEVR_DOSR"/>
    <property type="match status" value="1"/>
</dbReference>
<evidence type="ECO:0000256" key="2">
    <source>
        <dbReference type="ARBA" id="ARBA00023125"/>
    </source>
</evidence>
<dbReference type="PRINTS" id="PR00038">
    <property type="entry name" value="HTHLUXR"/>
</dbReference>
<protein>
    <submittedName>
        <fullName evidence="6">Regulatory protein, luxR family</fullName>
    </submittedName>
</protein>
<dbReference type="InterPro" id="IPR036388">
    <property type="entry name" value="WH-like_DNA-bd_sf"/>
</dbReference>
<dbReference type="InterPro" id="IPR016032">
    <property type="entry name" value="Sig_transdc_resp-reg_C-effctor"/>
</dbReference>
<evidence type="ECO:0000259" key="5">
    <source>
        <dbReference type="PROSITE" id="PS50043"/>
    </source>
</evidence>
<keyword evidence="1" id="KW-0805">Transcription regulation</keyword>
<evidence type="ECO:0000256" key="4">
    <source>
        <dbReference type="SAM" id="Phobius"/>
    </source>
</evidence>
<keyword evidence="4" id="KW-0812">Transmembrane</keyword>
<dbReference type="OrthoDB" id="359059at2"/>
<accession>A0A1H9HB63</accession>
<keyword evidence="2" id="KW-0238">DNA-binding</keyword>
<dbReference type="PANTHER" id="PTHR44688">
    <property type="entry name" value="DNA-BINDING TRANSCRIPTIONAL ACTIVATOR DEVR_DOSR"/>
    <property type="match status" value="1"/>
</dbReference>